<dbReference type="OrthoDB" id="10586560at2759"/>
<comment type="caution">
    <text evidence="1">The sequence shown here is derived from an EMBL/GenBank/DDBJ whole genome shotgun (WGS) entry which is preliminary data.</text>
</comment>
<proteinExistence type="predicted"/>
<dbReference type="Proteomes" id="UP000887116">
    <property type="component" value="Unassembled WGS sequence"/>
</dbReference>
<protein>
    <submittedName>
        <fullName evidence="1">Uncharacterized protein</fullName>
    </submittedName>
</protein>
<gene>
    <name evidence="1" type="ORF">TNCT_300521</name>
</gene>
<sequence>DIGTVDELIKRFRHIESVRRKLITRTRFQKKPNVSAISAETNLVDIRSVIRKIGVELENISLKYNATKMKNMSHCLTLDVCYVKGYRGYGTPFCLKMKPYCSSTHHRFSTLSHSYVATQT</sequence>
<feature type="non-terminal residue" evidence="1">
    <location>
        <position position="1"/>
    </location>
</feature>
<name>A0A8X6LVD5_TRICU</name>
<accession>A0A8X6LVD5</accession>
<evidence type="ECO:0000313" key="2">
    <source>
        <dbReference type="Proteomes" id="UP000887116"/>
    </source>
</evidence>
<evidence type="ECO:0000313" key="1">
    <source>
        <dbReference type="EMBL" id="GFR22062.1"/>
    </source>
</evidence>
<organism evidence="1 2">
    <name type="scientific">Trichonephila clavata</name>
    <name type="common">Joro spider</name>
    <name type="synonym">Nephila clavata</name>
    <dbReference type="NCBI Taxonomy" id="2740835"/>
    <lineage>
        <taxon>Eukaryota</taxon>
        <taxon>Metazoa</taxon>
        <taxon>Ecdysozoa</taxon>
        <taxon>Arthropoda</taxon>
        <taxon>Chelicerata</taxon>
        <taxon>Arachnida</taxon>
        <taxon>Araneae</taxon>
        <taxon>Araneomorphae</taxon>
        <taxon>Entelegynae</taxon>
        <taxon>Araneoidea</taxon>
        <taxon>Nephilidae</taxon>
        <taxon>Trichonephila</taxon>
    </lineage>
</organism>
<dbReference type="AlphaFoldDB" id="A0A8X6LVD5"/>
<reference evidence="1" key="1">
    <citation type="submission" date="2020-07" db="EMBL/GenBank/DDBJ databases">
        <title>Multicomponent nature underlies the extraordinary mechanical properties of spider dragline silk.</title>
        <authorList>
            <person name="Kono N."/>
            <person name="Nakamura H."/>
            <person name="Mori M."/>
            <person name="Yoshida Y."/>
            <person name="Ohtoshi R."/>
            <person name="Malay A.D."/>
            <person name="Moran D.A.P."/>
            <person name="Tomita M."/>
            <person name="Numata K."/>
            <person name="Arakawa K."/>
        </authorList>
    </citation>
    <scope>NUCLEOTIDE SEQUENCE</scope>
</reference>
<dbReference type="EMBL" id="BMAO01038030">
    <property type="protein sequence ID" value="GFR22062.1"/>
    <property type="molecule type" value="Genomic_DNA"/>
</dbReference>
<keyword evidence="2" id="KW-1185">Reference proteome</keyword>